<proteinExistence type="predicted"/>
<accession>A0ABX5L5Y1</accession>
<name>A0ABX5L5Y1_9MICC</name>
<reference evidence="1 2" key="1">
    <citation type="submission" date="2018-05" db="EMBL/GenBank/DDBJ databases">
        <title>Draft Genome Sequence of Arthrobacter cumminsii IME1328, Isolated from a Patient Who Suffered from Foot Ulcers in China.</title>
        <authorList>
            <person name="Li M."/>
            <person name="Jiang Z."/>
            <person name="Sun Q."/>
            <person name="Tong Y."/>
        </authorList>
    </citation>
    <scope>NUCLEOTIDE SEQUENCE [LARGE SCALE GENOMIC DNA]</scope>
    <source>
        <strain evidence="1 2">IME1328</strain>
    </source>
</reference>
<evidence type="ECO:0000313" key="1">
    <source>
        <dbReference type="EMBL" id="PWI27759.1"/>
    </source>
</evidence>
<comment type="caution">
    <text evidence="1">The sequence shown here is derived from an EMBL/GenBank/DDBJ whole genome shotgun (WGS) entry which is preliminary data.</text>
</comment>
<protein>
    <submittedName>
        <fullName evidence="1">Uncharacterized protein</fullName>
    </submittedName>
</protein>
<dbReference type="Proteomes" id="UP000245514">
    <property type="component" value="Unassembled WGS sequence"/>
</dbReference>
<gene>
    <name evidence="1" type="ORF">CAY35_06040</name>
</gene>
<evidence type="ECO:0000313" key="2">
    <source>
        <dbReference type="Proteomes" id="UP000245514"/>
    </source>
</evidence>
<dbReference type="EMBL" id="QFWG01000006">
    <property type="protein sequence ID" value="PWI27759.1"/>
    <property type="molecule type" value="Genomic_DNA"/>
</dbReference>
<keyword evidence="2" id="KW-1185">Reference proteome</keyword>
<sequence>METLTQEQLRLGRLKYSPFDYLASLKEGLSGSEFAEKYRLLKYRCPKGCSLGAVYETPLGRIVTNRGLLYALPLTPQAELIAEYLGEYRRELYTLQEINIKDEEAEGPKVLIASKYPFLRKSYMATAECIETHDKRKKADPFLSSGCVSAHLERQTLNGEIKAKGLHTESAVTWLDDFFISGLWVCRSHRVEIRLTRDDISADLNHARQTKQKTISLKPSYSGRQQGRIDSSHERFMHRDIEENAYIGEYVYGLFGVSGGFEAVKAEALRLAKEKRAGTTETDGA</sequence>
<organism evidence="1 2">
    <name type="scientific">Pseudoglutamicibacter cumminsii</name>
    <dbReference type="NCBI Taxonomy" id="156979"/>
    <lineage>
        <taxon>Bacteria</taxon>
        <taxon>Bacillati</taxon>
        <taxon>Actinomycetota</taxon>
        <taxon>Actinomycetes</taxon>
        <taxon>Micrococcales</taxon>
        <taxon>Micrococcaceae</taxon>
        <taxon>Pseudoglutamicibacter</taxon>
    </lineage>
</organism>